<evidence type="ECO:0000256" key="1">
    <source>
        <dbReference type="SAM" id="Phobius"/>
    </source>
</evidence>
<keyword evidence="1" id="KW-0472">Membrane</keyword>
<keyword evidence="1" id="KW-0812">Transmembrane</keyword>
<feature type="transmembrane region" description="Helical" evidence="1">
    <location>
        <begin position="87"/>
        <end position="110"/>
    </location>
</feature>
<feature type="signal peptide" evidence="2">
    <location>
        <begin position="1"/>
        <end position="31"/>
    </location>
</feature>
<organism evidence="3 4">
    <name type="scientific">Streptomyces telluris</name>
    <dbReference type="NCBI Taxonomy" id="2720021"/>
    <lineage>
        <taxon>Bacteria</taxon>
        <taxon>Bacillati</taxon>
        <taxon>Actinomycetota</taxon>
        <taxon>Actinomycetes</taxon>
        <taxon>Kitasatosporales</taxon>
        <taxon>Streptomycetaceae</taxon>
        <taxon>Streptomyces</taxon>
    </lineage>
</organism>
<evidence type="ECO:0000313" key="3">
    <source>
        <dbReference type="EMBL" id="MCQ8770459.1"/>
    </source>
</evidence>
<sequence length="118" mass="12175">MTHRITRSIVGFVIAALAVAGVTATASPAMAAAGAVRPAAVTASIGGDSTTAAGNAHASIAAPAKVELASKEEKKKKKGFFAKLGKFLLVVVILILLFFILLIVGIVYAAKRIFRRRG</sequence>
<evidence type="ECO:0000313" key="4">
    <source>
        <dbReference type="Proteomes" id="UP001142374"/>
    </source>
</evidence>
<evidence type="ECO:0000256" key="2">
    <source>
        <dbReference type="SAM" id="SignalP"/>
    </source>
</evidence>
<name>A0A9X2RM94_9ACTN</name>
<keyword evidence="4" id="KW-1185">Reference proteome</keyword>
<reference evidence="3" key="1">
    <citation type="submission" date="2022-06" db="EMBL/GenBank/DDBJ databases">
        <title>WGS of actinobacteria.</title>
        <authorList>
            <person name="Thawai C."/>
        </authorList>
    </citation>
    <scope>NUCLEOTIDE SEQUENCE</scope>
    <source>
        <strain evidence="3">AA8</strain>
    </source>
</reference>
<accession>A0A9X2RM94</accession>
<gene>
    <name evidence="3" type="ORF">NQU55_11800</name>
</gene>
<protein>
    <submittedName>
        <fullName evidence="3">Uncharacterized protein</fullName>
    </submittedName>
</protein>
<dbReference type="AlphaFoldDB" id="A0A9X2RM94"/>
<keyword evidence="1" id="KW-1133">Transmembrane helix</keyword>
<feature type="chain" id="PRO_5041000878" evidence="2">
    <location>
        <begin position="32"/>
        <end position="118"/>
    </location>
</feature>
<dbReference type="Proteomes" id="UP001142374">
    <property type="component" value="Unassembled WGS sequence"/>
</dbReference>
<dbReference type="RefSeq" id="WP_256790464.1">
    <property type="nucleotide sequence ID" value="NZ_JANIID010000008.1"/>
</dbReference>
<proteinExistence type="predicted"/>
<keyword evidence="2" id="KW-0732">Signal</keyword>
<dbReference type="EMBL" id="JANIID010000008">
    <property type="protein sequence ID" value="MCQ8770459.1"/>
    <property type="molecule type" value="Genomic_DNA"/>
</dbReference>
<comment type="caution">
    <text evidence="3">The sequence shown here is derived from an EMBL/GenBank/DDBJ whole genome shotgun (WGS) entry which is preliminary data.</text>
</comment>